<feature type="region of interest" description="Disordered" evidence="1">
    <location>
        <begin position="520"/>
        <end position="541"/>
    </location>
</feature>
<feature type="region of interest" description="Disordered" evidence="1">
    <location>
        <begin position="122"/>
        <end position="178"/>
    </location>
</feature>
<dbReference type="Gene3D" id="3.40.50.300">
    <property type="entry name" value="P-loop containing nucleotide triphosphate hydrolases"/>
    <property type="match status" value="1"/>
</dbReference>
<comment type="caution">
    <text evidence="4">The sequence shown here is derived from an EMBL/GenBank/DDBJ whole genome shotgun (WGS) entry which is preliminary data.</text>
</comment>
<sequence length="1040" mass="109752">MRVRLHSAHARRRMWFAVCAVALAALAAILRFWWQDSATAGVLLTALGAFMSVAALMADVLRGDTTARPDGAGPHRRRAVEELAEAVREQWAAEARLRRLQDPAPLEVDWTLADRRLADHPYNIPPGAALPRPRAGGDARGPADPATADPATADPVIADPATAGPAPASAPPGPRVVVLGEPGSGKSVLAMRYVLDRLAARREGGPVPVILPLASWDPLRTPLRDWLAARLAADYRPLAAQADDRRTLARVLVDTGLVAPVLDGFDELPRPARATAVRRINAELDPGAPLLLTSRGDAWAAAVDEGDVLTGAEVVELRPLDLVRAGTHLERSARPLRATADGVPHTVWTPVLRKLAERPDLPLAKALTTPLMVALARTVYGDTSRDPAPLLDARRFPTVAAVEEHLLEAFVPAAFADAGPRAAAEATRRLTVLARGLHRRGTGRLAWWELESLAPRTLALYAPGLLALAVLSLLLVPVTLARAADDLVGLEDVLSLVAVLVGQTLGFAFGVRYLLPSGRRGRGGRGGRGEPRGRGETDGPDRRFRRRQALITTGVSALVWAGYAYFDDLRFGFRFGGVTDGWMPDLLAGFLFSQLFTLFLGIAGLTRRPTPLGLPWSGVMSRVAARLGGAALAAAGTVTAGVALLGREGNPWTVLLGTTCAVAGTALMASGTSRGGQEGAHTPRAGRIVRRFVTGTVRGTAAAMLIGIASCTAGGFAAVGVTALKSRTAADLRDREIDGWSFSERAGVRSAATERTLRGGLLLPGDGARPVAYAGAARPPNCTMPLLPRRRCVDFVSRRTVFESRDGDVVARITSGAGPRTTAVHPTNLRSVLPDKGRDWLTQGPATGVLVRDLPPVLVAGLLVGVVGGCVCGVYRALSVPSDLMRAASPGLSLRTDRTASLTRGGMVALLVACVCVPVVATPGDWGGLVHLGTQLWLPLGTAALALSAWGRFLVARSWLAVTGQLPWRLMAFLDEAHQRGVLRQSGAGFEFRHLRLQAQLAAGPTAGVVAARSPGSRGVPDVPDAPDMDEGFDVHHRTP</sequence>
<dbReference type="Pfam" id="PF05729">
    <property type="entry name" value="NACHT"/>
    <property type="match status" value="1"/>
</dbReference>
<feature type="domain" description="NACHT" evidence="3">
    <location>
        <begin position="174"/>
        <end position="298"/>
    </location>
</feature>
<dbReference type="EMBL" id="JAIFZO010000002">
    <property type="protein sequence ID" value="MCX4237324.1"/>
    <property type="molecule type" value="Genomic_DNA"/>
</dbReference>
<evidence type="ECO:0000313" key="5">
    <source>
        <dbReference type="Proteomes" id="UP001165590"/>
    </source>
</evidence>
<feature type="transmembrane region" description="Helical" evidence="2">
    <location>
        <begin position="652"/>
        <end position="671"/>
    </location>
</feature>
<dbReference type="RefSeq" id="WP_267029745.1">
    <property type="nucleotide sequence ID" value="NZ_JAIFZO010000002.1"/>
</dbReference>
<keyword evidence="2" id="KW-1133">Transmembrane helix</keyword>
<feature type="transmembrane region" description="Helical" evidence="2">
    <location>
        <begin position="458"/>
        <end position="481"/>
    </location>
</feature>
<name>A0ABT3VBK0_9ACTN</name>
<feature type="transmembrane region" description="Helical" evidence="2">
    <location>
        <begin position="857"/>
        <end position="878"/>
    </location>
</feature>
<accession>A0ABT3VBK0</accession>
<keyword evidence="5" id="KW-1185">Reference proteome</keyword>
<proteinExistence type="predicted"/>
<evidence type="ECO:0000313" key="4">
    <source>
        <dbReference type="EMBL" id="MCX4237324.1"/>
    </source>
</evidence>
<evidence type="ECO:0000256" key="2">
    <source>
        <dbReference type="SAM" id="Phobius"/>
    </source>
</evidence>
<evidence type="ECO:0000259" key="3">
    <source>
        <dbReference type="PROSITE" id="PS50837"/>
    </source>
</evidence>
<protein>
    <submittedName>
        <fullName evidence="4">NACHT domain-containing protein</fullName>
    </submittedName>
</protein>
<dbReference type="Proteomes" id="UP001165590">
    <property type="component" value="Unassembled WGS sequence"/>
</dbReference>
<gene>
    <name evidence="4" type="ORF">K3769_32045</name>
</gene>
<feature type="transmembrane region" description="Helical" evidence="2">
    <location>
        <begin position="14"/>
        <end position="34"/>
    </location>
</feature>
<feature type="compositionally biased region" description="Low complexity" evidence="1">
    <location>
        <begin position="125"/>
        <end position="167"/>
    </location>
</feature>
<feature type="transmembrane region" description="Helical" evidence="2">
    <location>
        <begin position="586"/>
        <end position="606"/>
    </location>
</feature>
<dbReference type="InterPro" id="IPR007111">
    <property type="entry name" value="NACHT_NTPase"/>
</dbReference>
<organism evidence="4 5">
    <name type="scientific">Streptomyces ortus</name>
    <dbReference type="NCBI Taxonomy" id="2867268"/>
    <lineage>
        <taxon>Bacteria</taxon>
        <taxon>Bacillati</taxon>
        <taxon>Actinomycetota</taxon>
        <taxon>Actinomycetes</taxon>
        <taxon>Kitasatosporales</taxon>
        <taxon>Streptomycetaceae</taxon>
        <taxon>Streptomyces</taxon>
    </lineage>
</organism>
<feature type="transmembrane region" description="Helical" evidence="2">
    <location>
        <begin position="40"/>
        <end position="61"/>
    </location>
</feature>
<feature type="compositionally biased region" description="Basic and acidic residues" evidence="1">
    <location>
        <begin position="527"/>
        <end position="541"/>
    </location>
</feature>
<feature type="transmembrane region" description="Helical" evidence="2">
    <location>
        <begin position="692"/>
        <end position="719"/>
    </location>
</feature>
<feature type="region of interest" description="Disordered" evidence="1">
    <location>
        <begin position="1012"/>
        <end position="1040"/>
    </location>
</feature>
<evidence type="ECO:0000256" key="1">
    <source>
        <dbReference type="SAM" id="MobiDB-lite"/>
    </source>
</evidence>
<keyword evidence="2" id="KW-0812">Transmembrane</keyword>
<feature type="transmembrane region" description="Helical" evidence="2">
    <location>
        <begin position="936"/>
        <end position="955"/>
    </location>
</feature>
<dbReference type="PROSITE" id="PS50837">
    <property type="entry name" value="NACHT"/>
    <property type="match status" value="1"/>
</dbReference>
<feature type="transmembrane region" description="Helical" evidence="2">
    <location>
        <begin position="493"/>
        <end position="515"/>
    </location>
</feature>
<reference evidence="4" key="1">
    <citation type="journal article" date="2022" name="bioRxiv">
        <title>Discovery and biosynthetic assessment of Streptomyces ortus sp nov. isolated from a deep-sea sponge.</title>
        <authorList>
            <person name="Williams S.E."/>
        </authorList>
    </citation>
    <scope>NUCLEOTIDE SEQUENCE</scope>
    <source>
        <strain evidence="4">A15ISP2-DRY2</strain>
    </source>
</reference>
<feature type="transmembrane region" description="Helical" evidence="2">
    <location>
        <begin position="549"/>
        <end position="566"/>
    </location>
</feature>
<keyword evidence="2" id="KW-0472">Membrane</keyword>
<feature type="transmembrane region" description="Helical" evidence="2">
    <location>
        <begin position="899"/>
        <end position="921"/>
    </location>
</feature>
<dbReference type="InterPro" id="IPR027417">
    <property type="entry name" value="P-loop_NTPase"/>
</dbReference>
<feature type="transmembrane region" description="Helical" evidence="2">
    <location>
        <begin position="627"/>
        <end position="646"/>
    </location>
</feature>